<evidence type="ECO:0000313" key="3">
    <source>
        <dbReference type="Proteomes" id="UP000318693"/>
    </source>
</evidence>
<gene>
    <name evidence="2" type="ORF">FJ693_08575</name>
</gene>
<evidence type="ECO:0000256" key="1">
    <source>
        <dbReference type="SAM" id="MobiDB-lite"/>
    </source>
</evidence>
<accession>A0A552WS80</accession>
<dbReference type="Proteomes" id="UP000318693">
    <property type="component" value="Unassembled WGS sequence"/>
</dbReference>
<name>A0A552WS80_9MICO</name>
<reference evidence="2 3" key="1">
    <citation type="submission" date="2019-07" db="EMBL/GenBank/DDBJ databases">
        <title>Georgenia wutianyii sp. nov. and Georgenia *** sp. nov. isolated from plateau pika (Ochotona curzoniae) in the Qinghai-Tibet plateau of China.</title>
        <authorList>
            <person name="Tian Z."/>
        </authorList>
    </citation>
    <scope>NUCLEOTIDE SEQUENCE [LARGE SCALE GENOMIC DNA]</scope>
    <source>
        <strain evidence="2 3">Z446</strain>
    </source>
</reference>
<dbReference type="EMBL" id="VJXR01000019">
    <property type="protein sequence ID" value="TRW45698.1"/>
    <property type="molecule type" value="Genomic_DNA"/>
</dbReference>
<feature type="region of interest" description="Disordered" evidence="1">
    <location>
        <begin position="56"/>
        <end position="77"/>
    </location>
</feature>
<proteinExistence type="predicted"/>
<protein>
    <submittedName>
        <fullName evidence="2">Uncharacterized protein</fullName>
    </submittedName>
</protein>
<keyword evidence="3" id="KW-1185">Reference proteome</keyword>
<dbReference type="AlphaFoldDB" id="A0A552WS80"/>
<comment type="caution">
    <text evidence="2">The sequence shown here is derived from an EMBL/GenBank/DDBJ whole genome shotgun (WGS) entry which is preliminary data.</text>
</comment>
<organism evidence="2 3">
    <name type="scientific">Georgenia yuyongxinii</name>
    <dbReference type="NCBI Taxonomy" id="2589797"/>
    <lineage>
        <taxon>Bacteria</taxon>
        <taxon>Bacillati</taxon>
        <taxon>Actinomycetota</taxon>
        <taxon>Actinomycetes</taxon>
        <taxon>Micrococcales</taxon>
        <taxon>Bogoriellaceae</taxon>
        <taxon>Georgenia</taxon>
    </lineage>
</organism>
<evidence type="ECO:0000313" key="2">
    <source>
        <dbReference type="EMBL" id="TRW45698.1"/>
    </source>
</evidence>
<sequence>MTADEEITDKGRAFREEIGAGTAERERSALDALRDDLLDHLDPWSETVIDAGSYPKRRAGVDNVGGGPHFGSRLTIDHRGGTARDERLTMRGVRRWSH</sequence>